<sequence length="145" mass="16040">MLENYLIVDEQVLPEVFSKVIQVKQLLNTGKHTQISEAVKEVGISRSAYYKYKDHVFSSESVSLVRKALISFVLTDVKGLLSTVLNAISDFGGSILTINQNIPIQQKANVIVSLDMQDLRIPIQELLDNIAKIPGVSKVSLLSID</sequence>
<dbReference type="AlphaFoldDB" id="A0A3S0AC08"/>
<dbReference type="OrthoDB" id="9788773at2"/>
<evidence type="ECO:0000256" key="1">
    <source>
        <dbReference type="HAMAP-Rule" id="MF_00707"/>
    </source>
</evidence>
<accession>A0A3S0AC08</accession>
<dbReference type="Proteomes" id="UP000277864">
    <property type="component" value="Unassembled WGS sequence"/>
</dbReference>
<evidence type="ECO:0000313" key="3">
    <source>
        <dbReference type="EMBL" id="RST89349.1"/>
    </source>
</evidence>
<dbReference type="PROSITE" id="PS51671">
    <property type="entry name" value="ACT"/>
    <property type="match status" value="1"/>
</dbReference>
<dbReference type="Gene3D" id="3.30.70.260">
    <property type="match status" value="1"/>
</dbReference>
<keyword evidence="4" id="KW-1185">Reference proteome</keyword>
<proteinExistence type="inferred from homology"/>
<dbReference type="InterPro" id="IPR002912">
    <property type="entry name" value="ACT_dom"/>
</dbReference>
<evidence type="ECO:0000259" key="2">
    <source>
        <dbReference type="PROSITE" id="PS51671"/>
    </source>
</evidence>
<feature type="domain" description="ACT" evidence="2">
    <location>
        <begin position="69"/>
        <end position="144"/>
    </location>
</feature>
<gene>
    <name evidence="3" type="ORF">C7P63_06130</name>
</gene>
<reference evidence="3 4" key="1">
    <citation type="submission" date="2018-03" db="EMBL/GenBank/DDBJ databases">
        <authorList>
            <person name="Gulvik C.A."/>
        </authorList>
    </citation>
    <scope>NUCLEOTIDE SEQUENCE [LARGE SCALE GENOMIC DNA]</scope>
    <source>
        <strain evidence="3 4">JCM 31581</strain>
    </source>
</reference>
<dbReference type="PIRSF" id="PIRSF025624">
    <property type="entry name" value="ACT_PheB"/>
    <property type="match status" value="1"/>
</dbReference>
<name>A0A3S0AC08_9ENTE</name>
<dbReference type="InterPro" id="IPR045865">
    <property type="entry name" value="ACT-like_dom_sf"/>
</dbReference>
<comment type="similarity">
    <text evidence="1">Belongs to the UPF0735 family.</text>
</comment>
<dbReference type="NCBIfam" id="NF003361">
    <property type="entry name" value="PRK04435.1"/>
    <property type="match status" value="1"/>
</dbReference>
<evidence type="ECO:0000313" key="4">
    <source>
        <dbReference type="Proteomes" id="UP000277864"/>
    </source>
</evidence>
<dbReference type="EMBL" id="PXZH01000002">
    <property type="protein sequence ID" value="RST89349.1"/>
    <property type="molecule type" value="Genomic_DNA"/>
</dbReference>
<protein>
    <recommendedName>
        <fullName evidence="1">UPF0735 ACT domain-containing protein C7P63_06130</fullName>
    </recommendedName>
</protein>
<dbReference type="HAMAP" id="MF_00707">
    <property type="entry name" value="UPF0735"/>
    <property type="match status" value="1"/>
</dbReference>
<dbReference type="SUPFAM" id="SSF55021">
    <property type="entry name" value="ACT-like"/>
    <property type="match status" value="1"/>
</dbReference>
<dbReference type="RefSeq" id="WP_125943282.1">
    <property type="nucleotide sequence ID" value="NZ_PXZH01000002.1"/>
</dbReference>
<dbReference type="InterPro" id="IPR008310">
    <property type="entry name" value="UPF0735_ACT_dom-cont"/>
</dbReference>
<comment type="caution">
    <text evidence="3">The sequence shown here is derived from an EMBL/GenBank/DDBJ whole genome shotgun (WGS) entry which is preliminary data.</text>
</comment>
<organism evidence="3 4">
    <name type="scientific">Vagococcus humatus</name>
    <dbReference type="NCBI Taxonomy" id="1889241"/>
    <lineage>
        <taxon>Bacteria</taxon>
        <taxon>Bacillati</taxon>
        <taxon>Bacillota</taxon>
        <taxon>Bacilli</taxon>
        <taxon>Lactobacillales</taxon>
        <taxon>Enterococcaceae</taxon>
        <taxon>Vagococcus</taxon>
    </lineage>
</organism>